<reference evidence="1" key="2">
    <citation type="submission" date="2020-09" db="EMBL/GenBank/DDBJ databases">
        <authorList>
            <person name="Sun Q."/>
            <person name="Zhou Y."/>
        </authorList>
    </citation>
    <scope>NUCLEOTIDE SEQUENCE</scope>
    <source>
        <strain evidence="1">CGMCC 4.7368</strain>
    </source>
</reference>
<dbReference type="PANTHER" id="PTHR44147:SF2">
    <property type="entry name" value="DEHYDROGENASE_REDUCTASE SDR FAMILY MEMBER 1"/>
    <property type="match status" value="1"/>
</dbReference>
<dbReference type="InterPro" id="IPR002347">
    <property type="entry name" value="SDR_fam"/>
</dbReference>
<dbReference type="PANTHER" id="PTHR44147">
    <property type="entry name" value="DEHYDROGENASE/REDUCTASE SDR FAMILY MEMBER 1"/>
    <property type="match status" value="1"/>
</dbReference>
<dbReference type="PRINTS" id="PR00081">
    <property type="entry name" value="GDHRDH"/>
</dbReference>
<protein>
    <submittedName>
        <fullName evidence="1">Short-chain dehydrogenase</fullName>
    </submittedName>
</protein>
<dbReference type="RefSeq" id="WP_189122898.1">
    <property type="nucleotide sequence ID" value="NZ_BMNH01000002.1"/>
</dbReference>
<dbReference type="EMBL" id="BMNH01000002">
    <property type="protein sequence ID" value="GGO63741.1"/>
    <property type="molecule type" value="Genomic_DNA"/>
</dbReference>
<dbReference type="Proteomes" id="UP000646523">
    <property type="component" value="Unassembled WGS sequence"/>
</dbReference>
<dbReference type="Pfam" id="PF00106">
    <property type="entry name" value="adh_short"/>
    <property type="match status" value="1"/>
</dbReference>
<evidence type="ECO:0000313" key="2">
    <source>
        <dbReference type="Proteomes" id="UP000646523"/>
    </source>
</evidence>
<dbReference type="InterPro" id="IPR036291">
    <property type="entry name" value="NAD(P)-bd_dom_sf"/>
</dbReference>
<dbReference type="SUPFAM" id="SSF51735">
    <property type="entry name" value="NAD(P)-binding Rossmann-fold domains"/>
    <property type="match status" value="1"/>
</dbReference>
<reference evidence="1" key="1">
    <citation type="journal article" date="2014" name="Int. J. Syst. Evol. Microbiol.">
        <title>Complete genome sequence of Corynebacterium casei LMG S-19264T (=DSM 44701T), isolated from a smear-ripened cheese.</title>
        <authorList>
            <consortium name="US DOE Joint Genome Institute (JGI-PGF)"/>
            <person name="Walter F."/>
            <person name="Albersmeier A."/>
            <person name="Kalinowski J."/>
            <person name="Ruckert C."/>
        </authorList>
    </citation>
    <scope>NUCLEOTIDE SEQUENCE</scope>
    <source>
        <strain evidence="1">CGMCC 4.7368</strain>
    </source>
</reference>
<comment type="caution">
    <text evidence="1">The sequence shown here is derived from an EMBL/GenBank/DDBJ whole genome shotgun (WGS) entry which is preliminary data.</text>
</comment>
<evidence type="ECO:0000313" key="1">
    <source>
        <dbReference type="EMBL" id="GGO63741.1"/>
    </source>
</evidence>
<keyword evidence="2" id="KW-1185">Reference proteome</keyword>
<dbReference type="Gene3D" id="3.40.50.720">
    <property type="entry name" value="NAD(P)-binding Rossmann-like Domain"/>
    <property type="match status" value="1"/>
</dbReference>
<proteinExistence type="predicted"/>
<dbReference type="AlphaFoldDB" id="A0A917YQ48"/>
<organism evidence="1 2">
    <name type="scientific">Nonomuraea cavernae</name>
    <dbReference type="NCBI Taxonomy" id="2045107"/>
    <lineage>
        <taxon>Bacteria</taxon>
        <taxon>Bacillati</taxon>
        <taxon>Actinomycetota</taxon>
        <taxon>Actinomycetes</taxon>
        <taxon>Streptosporangiales</taxon>
        <taxon>Streptosporangiaceae</taxon>
        <taxon>Nonomuraea</taxon>
    </lineage>
</organism>
<dbReference type="NCBIfam" id="NF006159">
    <property type="entry name" value="PRK08303.1"/>
    <property type="match status" value="1"/>
</dbReference>
<accession>A0A917YQ48</accession>
<sequence length="305" mass="33066">MIALVAGATRGTGRGIARELGAIGATVYCTGRTTRERRSEMNRSETIEETAELVTAAGGTGIAVRVDHLESDQVKALAERIDSEQGRLDVLVNDVWGADSLWSWNTPIWEQDLDKGLRLLRLGIDTHIITSHHLLPLLIKGGDGLVVEVTDGTWDFNVTRYRESLVYDLAKMAVNRLAFAQAHELRPHGGTAVAVSPGFLRSEAMLEHFGVTEDTWREAVAKGADAAFAVSETPAYTGRAVAALAADPDRGRWSGRSVSSEEVALAYGFTDVDGSRPQVWRYLTDVGYLTDAADKGVAPDPADYR</sequence>
<name>A0A917YQ48_9ACTN</name>
<gene>
    <name evidence="1" type="ORF">GCM10012289_11510</name>
</gene>